<gene>
    <name evidence="1" type="ORF">CFO_g872</name>
</gene>
<dbReference type="EMBL" id="LBBL01000028">
    <property type="protein sequence ID" value="KKF96801.1"/>
    <property type="molecule type" value="Genomic_DNA"/>
</dbReference>
<organism evidence="1 2">
    <name type="scientific">Ceratocystis fimbriata f. sp. platani</name>
    <dbReference type="NCBI Taxonomy" id="88771"/>
    <lineage>
        <taxon>Eukaryota</taxon>
        <taxon>Fungi</taxon>
        <taxon>Dikarya</taxon>
        <taxon>Ascomycota</taxon>
        <taxon>Pezizomycotina</taxon>
        <taxon>Sordariomycetes</taxon>
        <taxon>Hypocreomycetidae</taxon>
        <taxon>Microascales</taxon>
        <taxon>Ceratocystidaceae</taxon>
        <taxon>Ceratocystis</taxon>
    </lineage>
</organism>
<accession>A0A0F8B4J7</accession>
<dbReference type="Proteomes" id="UP000034841">
    <property type="component" value="Unassembled WGS sequence"/>
</dbReference>
<sequence length="118" mass="13494">MGYNYNRCCRCNTILAISDTCSLCHHEGCTECLSTPLPGSTLNYFDYASLTPRHIPSPPTIGAPLSRELLSHRLSVKKSAERRERELREKAFREKERRDREVAMRRAENAAKAVLQEN</sequence>
<dbReference type="AlphaFoldDB" id="A0A0F8B4J7"/>
<keyword evidence="2" id="KW-1185">Reference proteome</keyword>
<protein>
    <submittedName>
        <fullName evidence="1">Uncharacterized protein</fullName>
    </submittedName>
</protein>
<comment type="caution">
    <text evidence="1">The sequence shown here is derived from an EMBL/GenBank/DDBJ whole genome shotgun (WGS) entry which is preliminary data.</text>
</comment>
<evidence type="ECO:0000313" key="1">
    <source>
        <dbReference type="EMBL" id="KKF96801.1"/>
    </source>
</evidence>
<evidence type="ECO:0000313" key="2">
    <source>
        <dbReference type="Proteomes" id="UP000034841"/>
    </source>
</evidence>
<proteinExistence type="predicted"/>
<reference evidence="1 2" key="1">
    <citation type="submission" date="2015-04" db="EMBL/GenBank/DDBJ databases">
        <title>Genome sequence of Ceratocystis platani, a major pathogen of plane trees.</title>
        <authorList>
            <person name="Belbahri L."/>
        </authorList>
    </citation>
    <scope>NUCLEOTIDE SEQUENCE [LARGE SCALE GENOMIC DNA]</scope>
    <source>
        <strain evidence="1 2">CFO</strain>
    </source>
</reference>
<name>A0A0F8B4J7_CERFI</name>